<evidence type="ECO:0000256" key="1">
    <source>
        <dbReference type="RuleBase" id="RU362001"/>
    </source>
</evidence>
<name>A0A7I7NRH1_9MYCO</name>
<dbReference type="KEGG" id="mlj:MLAC_41470"/>
<dbReference type="Pfam" id="PF06013">
    <property type="entry name" value="WXG100"/>
    <property type="match status" value="1"/>
</dbReference>
<gene>
    <name evidence="2" type="ORF">MLAC_41470</name>
</gene>
<organism evidence="2 3">
    <name type="scientific">Mycobacterium lacus</name>
    <dbReference type="NCBI Taxonomy" id="169765"/>
    <lineage>
        <taxon>Bacteria</taxon>
        <taxon>Bacillati</taxon>
        <taxon>Actinomycetota</taxon>
        <taxon>Actinomycetes</taxon>
        <taxon>Mycobacteriales</taxon>
        <taxon>Mycobacteriaceae</taxon>
        <taxon>Mycobacterium</taxon>
    </lineage>
</organism>
<dbReference type="AlphaFoldDB" id="A0A7I7NRH1"/>
<evidence type="ECO:0000313" key="2">
    <source>
        <dbReference type="EMBL" id="BBX98853.1"/>
    </source>
</evidence>
<dbReference type="InterPro" id="IPR036689">
    <property type="entry name" value="ESAT-6-like_sf"/>
</dbReference>
<dbReference type="EMBL" id="AP022581">
    <property type="protein sequence ID" value="BBX98853.1"/>
    <property type="molecule type" value="Genomic_DNA"/>
</dbReference>
<reference evidence="2 3" key="1">
    <citation type="journal article" date="2019" name="Emerg. Microbes Infect.">
        <title>Comprehensive subspecies identification of 175 nontuberculous mycobacteria species based on 7547 genomic profiles.</title>
        <authorList>
            <person name="Matsumoto Y."/>
            <person name="Kinjo T."/>
            <person name="Motooka D."/>
            <person name="Nabeya D."/>
            <person name="Jung N."/>
            <person name="Uechi K."/>
            <person name="Horii T."/>
            <person name="Iida T."/>
            <person name="Fujita J."/>
            <person name="Nakamura S."/>
        </authorList>
    </citation>
    <scope>NUCLEOTIDE SEQUENCE [LARGE SCALE GENOMIC DNA]</scope>
    <source>
        <strain evidence="2 3">JCM 15657</strain>
    </source>
</reference>
<protein>
    <recommendedName>
        <fullName evidence="1">ESAT-6-like protein</fullName>
    </recommendedName>
</protein>
<dbReference type="SUPFAM" id="SSF140453">
    <property type="entry name" value="EsxAB dimer-like"/>
    <property type="match status" value="1"/>
</dbReference>
<accession>A0A7I7NRH1</accession>
<sequence length="104" mass="11196">MKFSMAEMKTDAATLATEARNFERISGDLKNQIAKVESTASSLASQWRGQAGTAAQAALLRFHEAATKQIQELNDISTNIHAAGGQYAAADDQQHQALAAQMQF</sequence>
<comment type="similarity">
    <text evidence="1">Belongs to the WXG100 family.</text>
</comment>
<dbReference type="Proteomes" id="UP000466396">
    <property type="component" value="Chromosome"/>
</dbReference>
<proteinExistence type="inferred from homology"/>
<dbReference type="Gene3D" id="1.10.287.1060">
    <property type="entry name" value="ESAT-6-like"/>
    <property type="match status" value="1"/>
</dbReference>
<keyword evidence="3" id="KW-1185">Reference proteome</keyword>
<dbReference type="InterPro" id="IPR010310">
    <property type="entry name" value="T7SS_ESAT-6-like"/>
</dbReference>
<dbReference type="NCBIfam" id="TIGR03930">
    <property type="entry name" value="WXG100_ESAT6"/>
    <property type="match status" value="1"/>
</dbReference>
<evidence type="ECO:0000313" key="3">
    <source>
        <dbReference type="Proteomes" id="UP000466396"/>
    </source>
</evidence>